<dbReference type="PANTHER" id="PTHR11654">
    <property type="entry name" value="OLIGOPEPTIDE TRANSPORTER-RELATED"/>
    <property type="match status" value="1"/>
</dbReference>
<gene>
    <name evidence="9" type="ORF">POM88_044652</name>
</gene>
<evidence type="ECO:0000313" key="10">
    <source>
        <dbReference type="Proteomes" id="UP001237642"/>
    </source>
</evidence>
<evidence type="ECO:0000256" key="8">
    <source>
        <dbReference type="SAM" id="Phobius"/>
    </source>
</evidence>
<feature type="transmembrane region" description="Helical" evidence="8">
    <location>
        <begin position="90"/>
        <end position="112"/>
    </location>
</feature>
<dbReference type="AlphaFoldDB" id="A0AAD8H5N0"/>
<dbReference type="Pfam" id="PF00854">
    <property type="entry name" value="PTR2"/>
    <property type="match status" value="1"/>
</dbReference>
<feature type="region of interest" description="Disordered" evidence="7">
    <location>
        <begin position="582"/>
        <end position="605"/>
    </location>
</feature>
<evidence type="ECO:0000256" key="6">
    <source>
        <dbReference type="ARBA" id="ARBA00044504"/>
    </source>
</evidence>
<dbReference type="GO" id="GO:0022857">
    <property type="term" value="F:transmembrane transporter activity"/>
    <property type="evidence" value="ECO:0007669"/>
    <property type="project" value="InterPro"/>
</dbReference>
<dbReference type="EMBL" id="JAUIZM010000010">
    <property type="protein sequence ID" value="KAK1360178.1"/>
    <property type="molecule type" value="Genomic_DNA"/>
</dbReference>
<dbReference type="InterPro" id="IPR000109">
    <property type="entry name" value="POT_fam"/>
</dbReference>
<comment type="caution">
    <text evidence="9">The sequence shown here is derived from an EMBL/GenBank/DDBJ whole genome shotgun (WGS) entry which is preliminary data.</text>
</comment>
<protein>
    <submittedName>
        <fullName evidence="9">Proton-dependent oligopeptide transporter family</fullName>
    </submittedName>
</protein>
<reference evidence="9" key="1">
    <citation type="submission" date="2023-02" db="EMBL/GenBank/DDBJ databases">
        <title>Genome of toxic invasive species Heracleum sosnowskyi carries increased number of genes despite the absence of recent whole-genome duplications.</title>
        <authorList>
            <person name="Schelkunov M."/>
            <person name="Shtratnikova V."/>
            <person name="Makarenko M."/>
            <person name="Klepikova A."/>
            <person name="Omelchenko D."/>
            <person name="Novikova G."/>
            <person name="Obukhova E."/>
            <person name="Bogdanov V."/>
            <person name="Penin A."/>
            <person name="Logacheva M."/>
        </authorList>
    </citation>
    <scope>NUCLEOTIDE SEQUENCE</scope>
    <source>
        <strain evidence="9">Hsosn_3</strain>
        <tissue evidence="9">Leaf</tissue>
    </source>
</reference>
<dbReference type="SUPFAM" id="SSF103473">
    <property type="entry name" value="MFS general substrate transporter"/>
    <property type="match status" value="1"/>
</dbReference>
<proteinExistence type="inferred from homology"/>
<feature type="transmembrane region" description="Helical" evidence="8">
    <location>
        <begin position="355"/>
        <end position="378"/>
    </location>
</feature>
<feature type="transmembrane region" description="Helical" evidence="8">
    <location>
        <begin position="211"/>
        <end position="231"/>
    </location>
</feature>
<reference evidence="9" key="2">
    <citation type="submission" date="2023-05" db="EMBL/GenBank/DDBJ databases">
        <authorList>
            <person name="Schelkunov M.I."/>
        </authorList>
    </citation>
    <scope>NUCLEOTIDE SEQUENCE</scope>
    <source>
        <strain evidence="9">Hsosn_3</strain>
        <tissue evidence="9">Leaf</tissue>
    </source>
</reference>
<evidence type="ECO:0000256" key="4">
    <source>
        <dbReference type="ARBA" id="ARBA00022989"/>
    </source>
</evidence>
<feature type="transmembrane region" description="Helical" evidence="8">
    <location>
        <begin position="65"/>
        <end position="84"/>
    </location>
</feature>
<comment type="similarity">
    <text evidence="2">Belongs to the major facilitator superfamily. Proton-dependent oligopeptide transporter (POT/PTR) (TC 2.A.17) family.</text>
</comment>
<feature type="transmembrane region" description="Helical" evidence="8">
    <location>
        <begin position="179"/>
        <end position="199"/>
    </location>
</feature>
<evidence type="ECO:0000256" key="5">
    <source>
        <dbReference type="ARBA" id="ARBA00023136"/>
    </source>
</evidence>
<evidence type="ECO:0000256" key="7">
    <source>
        <dbReference type="SAM" id="MobiDB-lite"/>
    </source>
</evidence>
<evidence type="ECO:0000256" key="1">
    <source>
        <dbReference type="ARBA" id="ARBA00004141"/>
    </source>
</evidence>
<evidence type="ECO:0000313" key="9">
    <source>
        <dbReference type="EMBL" id="KAK1360178.1"/>
    </source>
</evidence>
<feature type="transmembrane region" description="Helical" evidence="8">
    <location>
        <begin position="398"/>
        <end position="419"/>
    </location>
</feature>
<feature type="transmembrane region" description="Helical" evidence="8">
    <location>
        <begin position="133"/>
        <end position="159"/>
    </location>
</feature>
<feature type="transmembrane region" description="Helical" evidence="8">
    <location>
        <begin position="480"/>
        <end position="507"/>
    </location>
</feature>
<sequence length="605" mass="67960">MNECSNEMNKFKQEPQKKRKGGLITIPFIIANEAFEKVASFGLSSNMTQYLIQDYRMGVTQVQNLLFYWGAVTNFLPLVGALVSDSYLGRYLTICFSCVCGFLGMTILWLTTMIPQARPAPCDLCKPTSTLQYLVLLTSFVLMSIGAGGVRPCSIAFGADQIINKDDPMNKRMLQRFFGWYYASAAVAIMLAMTVIVYIQDHLGWKVGFGIPAFCMFLSAFLFLLASPFYVKPKVNKNLFSSFMQVIVVSYKNRKLTLASLDSKMWYTLKDSEHNVPTDKLRFMNKACNIRDLEDISSEGVTPDLWNICTIDQVEELKTLIRVLPLWSTGIMMYIGPGSFMFLQAKSMDRRLIGSFEIPAGSFGMLQIGTIFLWIVLYEQVLLPLASKVRGKQVQLNVKARLGIGLFCGFISMVLSAFVEHKRRTKAIEQGLKDSPNSMINMSAYWLVPPYVLFGLAEALNSLAQTEFFYTEFPKSMSSIASTMFGLGMACGNLLSSALLSIVNNITSRGGKESWTSSNINKAHYDKYYWLLAVMNAANLFYYLFCSWAYGPCVKQRNDVRLHDNNGSGSWEEELLQLNKTPGKYDKGENVEEATEPKAALSDLL</sequence>
<dbReference type="InterPro" id="IPR036259">
    <property type="entry name" value="MFS_trans_sf"/>
</dbReference>
<evidence type="ECO:0000256" key="3">
    <source>
        <dbReference type="ARBA" id="ARBA00022692"/>
    </source>
</evidence>
<organism evidence="9 10">
    <name type="scientific">Heracleum sosnowskyi</name>
    <dbReference type="NCBI Taxonomy" id="360622"/>
    <lineage>
        <taxon>Eukaryota</taxon>
        <taxon>Viridiplantae</taxon>
        <taxon>Streptophyta</taxon>
        <taxon>Embryophyta</taxon>
        <taxon>Tracheophyta</taxon>
        <taxon>Spermatophyta</taxon>
        <taxon>Magnoliopsida</taxon>
        <taxon>eudicotyledons</taxon>
        <taxon>Gunneridae</taxon>
        <taxon>Pentapetalae</taxon>
        <taxon>asterids</taxon>
        <taxon>campanulids</taxon>
        <taxon>Apiales</taxon>
        <taxon>Apiaceae</taxon>
        <taxon>Apioideae</taxon>
        <taxon>apioid superclade</taxon>
        <taxon>Tordylieae</taxon>
        <taxon>Tordyliinae</taxon>
        <taxon>Heracleum</taxon>
    </lineage>
</organism>
<dbReference type="Proteomes" id="UP001237642">
    <property type="component" value="Unassembled WGS sequence"/>
</dbReference>
<name>A0AAD8H5N0_9APIA</name>
<evidence type="ECO:0000256" key="2">
    <source>
        <dbReference type="ARBA" id="ARBA00005982"/>
    </source>
</evidence>
<comment type="subcellular location">
    <subcellularLocation>
        <location evidence="1">Membrane</location>
        <topology evidence="1">Multi-pass membrane protein</topology>
    </subcellularLocation>
</comment>
<feature type="transmembrane region" description="Helical" evidence="8">
    <location>
        <begin position="528"/>
        <end position="550"/>
    </location>
</feature>
<dbReference type="CDD" id="cd17416">
    <property type="entry name" value="MFS_NPF1_2"/>
    <property type="match status" value="1"/>
</dbReference>
<dbReference type="GO" id="GO:0016020">
    <property type="term" value="C:membrane"/>
    <property type="evidence" value="ECO:0007669"/>
    <property type="project" value="UniProtKB-SubCell"/>
</dbReference>
<keyword evidence="5 8" id="KW-0472">Membrane</keyword>
<accession>A0AAD8H5N0</accession>
<feature type="transmembrane region" description="Helical" evidence="8">
    <location>
        <begin position="324"/>
        <end position="343"/>
    </location>
</feature>
<keyword evidence="10" id="KW-1185">Reference proteome</keyword>
<comment type="similarity">
    <text evidence="6">Belongs to the major facilitator superfamily. Phosphate:H(+) symporter (TC 2.A.1.9) family.</text>
</comment>
<keyword evidence="4 8" id="KW-1133">Transmembrane helix</keyword>
<dbReference type="Gene3D" id="1.20.1250.20">
    <property type="entry name" value="MFS general substrate transporter like domains"/>
    <property type="match status" value="1"/>
</dbReference>
<keyword evidence="3 8" id="KW-0812">Transmembrane</keyword>
<feature type="transmembrane region" description="Helical" evidence="8">
    <location>
        <begin position="440"/>
        <end position="460"/>
    </location>
</feature>